<dbReference type="InterPro" id="IPR042856">
    <property type="entry name" value="RSP14"/>
</dbReference>
<dbReference type="InterPro" id="IPR011989">
    <property type="entry name" value="ARM-like"/>
</dbReference>
<evidence type="ECO:0000313" key="2">
    <source>
        <dbReference type="Ensembl" id="ENSGACP00000001408.1"/>
    </source>
</evidence>
<keyword evidence="1" id="KW-1133">Transmembrane helix</keyword>
<dbReference type="Ensembl" id="ENSGACT00000001409.1">
    <property type="protein sequence ID" value="ENSGACP00000001408.1"/>
    <property type="gene ID" value="ENSGACG00000001092.1"/>
</dbReference>
<evidence type="ECO:0008006" key="3">
    <source>
        <dbReference type="Google" id="ProtNLM"/>
    </source>
</evidence>
<dbReference type="InParanoid" id="G3N7X4"/>
<keyword evidence="1" id="KW-0472">Membrane</keyword>
<feature type="transmembrane region" description="Helical" evidence="1">
    <location>
        <begin position="133"/>
        <end position="155"/>
    </location>
</feature>
<dbReference type="AlphaFoldDB" id="G3N7X4"/>
<evidence type="ECO:0000256" key="1">
    <source>
        <dbReference type="SAM" id="Phobius"/>
    </source>
</evidence>
<protein>
    <recommendedName>
        <fullName evidence="3">Radial spoke head 14 homolog</fullName>
    </recommendedName>
</protein>
<organism evidence="2">
    <name type="scientific">Gasterosteus aculeatus</name>
    <name type="common">Three-spined stickleback</name>
    <dbReference type="NCBI Taxonomy" id="69293"/>
    <lineage>
        <taxon>Eukaryota</taxon>
        <taxon>Metazoa</taxon>
        <taxon>Chordata</taxon>
        <taxon>Craniata</taxon>
        <taxon>Vertebrata</taxon>
        <taxon>Euteleostomi</taxon>
        <taxon>Actinopterygii</taxon>
        <taxon>Neopterygii</taxon>
        <taxon>Teleostei</taxon>
        <taxon>Neoteleostei</taxon>
        <taxon>Acanthomorphata</taxon>
        <taxon>Eupercaria</taxon>
        <taxon>Perciformes</taxon>
        <taxon>Cottioidei</taxon>
        <taxon>Gasterosteales</taxon>
        <taxon>Gasterosteidae</taxon>
        <taxon>Gasterosteus</taxon>
    </lineage>
</organism>
<name>G3N7X4_GASAC</name>
<reference evidence="2" key="2">
    <citation type="submission" date="2024-04" db="UniProtKB">
        <authorList>
            <consortium name="Ensembl"/>
        </authorList>
    </citation>
    <scope>IDENTIFICATION</scope>
</reference>
<dbReference type="eggNOG" id="KOG0167">
    <property type="taxonomic scope" value="Eukaryota"/>
</dbReference>
<dbReference type="OMA" id="CIIDIAM"/>
<sequence length="392" mass="43546">LSDWPVSLVIGGRMAGPPADWTRAPVAFGRRAVPQLFGELMRPEAEVRLRALASLCGLMRDPERVYQAVRAGFLEQLKVLFVDEDPSVRTKTCELLHLMTSHSISRQALLSSSLLHPLALLMDDPSSSCRRSLLLVLNSLALLPEDLIVLLLLFFSYFDLFHNSSLIYLTFFLSMCLHFNCAEALLTLVPKLMQKLRQVMEEEVEVEEVLLLSTITSCSRLDALPALACDAVLLVGGRLSHLSPNIRREASAALMALSACEEGRRRVCEEALLPAVVELLQDGDVAVQANAAGVLMYTGVITTGKQRCLDLNVIPMLLDLVTRDQEQQEERSRKALIMFSLRALTTLAEAPLGRRLLLEQLPLLVRRSEAAEEDLDIRRAAQTAVRVITWTP</sequence>
<keyword evidence="1" id="KW-0812">Transmembrane</keyword>
<dbReference type="Bgee" id="ENSGACG00000001092">
    <property type="expression patterns" value="Expressed in testis and 1 other cell type or tissue"/>
</dbReference>
<feature type="transmembrane region" description="Helical" evidence="1">
    <location>
        <begin position="167"/>
        <end position="189"/>
    </location>
</feature>
<dbReference type="Gene3D" id="1.25.10.10">
    <property type="entry name" value="Leucine-rich Repeat Variant"/>
    <property type="match status" value="2"/>
</dbReference>
<proteinExistence type="predicted"/>
<dbReference type="PANTHER" id="PTHR15599:SF1">
    <property type="entry name" value="RADIAL SPOKE HEAD 14 HOMOLOG"/>
    <property type="match status" value="1"/>
</dbReference>
<dbReference type="InterPro" id="IPR016024">
    <property type="entry name" value="ARM-type_fold"/>
</dbReference>
<dbReference type="SUPFAM" id="SSF48371">
    <property type="entry name" value="ARM repeat"/>
    <property type="match status" value="1"/>
</dbReference>
<accession>G3N7X4</accession>
<dbReference type="PANTHER" id="PTHR15599">
    <property type="entry name" value="RTDR1"/>
    <property type="match status" value="1"/>
</dbReference>
<dbReference type="STRING" id="69293.ENSGACP00000001408"/>
<reference evidence="2" key="1">
    <citation type="submission" date="2006-01" db="EMBL/GenBank/DDBJ databases">
        <authorList>
            <person name="Lindblad-Toh K."/>
            <person name="Mauceli E."/>
            <person name="Grabherr M."/>
            <person name="Chang J.L."/>
            <person name="Lander E.S."/>
        </authorList>
    </citation>
    <scope>NUCLEOTIDE SEQUENCE [LARGE SCALE GENOMIC DNA]</scope>
</reference>